<feature type="domain" description="USP" evidence="2">
    <location>
        <begin position="1602"/>
        <end position="1924"/>
    </location>
</feature>
<sequence>MATSPSDPFSRNRSVSTGASELPRHEHKRPRLDTTQETNSELTTNSEAVMDETPRSRTVSPDPAPQSTRPRTPPVIPVGNEKRHVVVSPKSKMTINTRPLSAQSTSHDVVSVGSKDESDATTQGSSDNTSKSDSPVIANALGVESATTAGGDASEPISIPSTPGEDILIEISAPQDIGEPEENMSWSTMSGAPNTVQNTNDLPPIWQSFPYRSGGPKADVIRLLGNVAEVFEGRADGDFTDVLGGINSWFIEIQPLISRYGLHHFCEDIDIYQQLPSLMAGLLKRRSPIPQSVTEQDLVRFAKSFTYIATHILRLDIQRVKRVDDATTMLVPPWMLSCQYIRYLLHLLVPVPGCYLHATLRASKHVHEKDFMMKVATALLQDDPEKPFHALLDLFDGLAQKIPASSQKRIMLVEVVHHFGTLAQTVDIHNITLGTKQHELLQTTTLQFLSHSNEVLQQGIIKQQPWLILEHMQNLFEAYSLLTHCSVSLFPDFARDIFQKARVQCPETDPIDVSNLAGLAFKLTLLKQFIQQGRMELRVYGIETMAHNLVSVWTQSQKLPQHRQQPILDLVISFLRNNEMINYILGVASHPQIVQRSPNVIGFLCVSNHWEPSDSDIAWRAVLDSQDPRSIAAIVDNLKANLGHLNLEALLYLHQKLHETPFEKFDSRMLGFALSVLNHTMAKHDWVSNEQFHVNATMTGLCLHLLREANAPARCCSEIANQVREYVCNFMNREHIMDLTEKERDDILTTICNDIACHNDHATGSVIGMTALLQFLDVLSAAKIIAAYDYAKLLFDDMVALSRDAEGPTAHLDTLDTEFQVRLSCMLHMMLKTPDVFDEDLCALFWINVLTSALPSAVRSRAWGTLAQAYRHVTTLHPFLEFVSSQFMHNLPSSQFGKAVFEFAKESVNFEIRHNTRSVVDVDERLHIPAMERLWRIVLETSDMVVQNEASEFIIHVYLDDDVLVHRSATSIEKTHAALVDRCIQIVIDSAQHFTSTDPATTIGQSDQTSQAISNESSTQHEAHLHRSLMLLRKFLDGLKVRPRYKPTASEALGPVLGRFQKRGTAVEIPIRVIQHPQMRDEQLTWTVGDENTGHEVWQFLSDVTGWSELNLIKGGFRVQLRDDETPIKDAKLGSGLMMVSKAISATSTSSRAIRSSSPVDSKIMHHFGELYALLDAREAVAKAVFDFLTMFSSQEGVVADIKSMRLEPQDLLPVQKPFKLLYFATALRSCIEEESFSNTPNVEFLVYAVHTIVSTLQNIQRVNTEQSLRTTILIGIIETLQLALRAKVPEATSKAYFTEPKSFTEDVLASWRCVQASGPSEDNRHSRPSLNRAFLDVIFEASLHDDRLWQYLNASQDFDQLFTPSILLDPELDSRQSVQEVISRLAGVVPGKGVVKPDSRAPRSRFVVGKIENCLGHVWTHLAPLLAQACEEPKACREVLDAAMAVFEVVSKKLDDATLITTFADLKSLLLSQHNPGRRVYCSEEYLILGLARLLRQCISALMVLKRPAPDTNDLILKVFQRCLFPPLSDSTGASLEDQSVPMVKMETRTALYDLTLSACQSAQALSTIVGELVDSTIDKDAFSPIAANERKALRSEEGYCGLRNLSNTCYLNSLFCHLFMNVKFRELIIGINVVDQNKQKLVAELANVFANMQSSFEKYVSPEDAVESITQYTGEQIDVTVQMDVDEFFNLLFDRLEAQIIDPGAREAFKAMYGGQLVQQIKSKECEHVSERLEPFSAIQIEIKGKSGLEEGLKAYVEGEILQGDNKYSCTGCARHVDAVKRACIKEMPDNLIFNLKRFDYDIMTGMRAKVNDEFQFPETIDMMPYTVDALSKPDENFPPDVFELVGVIIHSGTAETGHYYSFVRQRPSSKNSKDSWVQFNDQDVTKFDSRQMRDQAFGGCDQRFGTITKFYNGYMLFYQRSSSIEGYAQDYPVFDSSKPYAVALPDELDCAIAQENEICLRRYVTQDPSHARFLLKIAERMRAEGEACSATHELEDKLLGTILEYLQQVSSRWKELPDFEESTKLLCSYAQSCGNCALKILEWFEVETNAMTSILRAWYPSARKQFGILFATCHSVLWPLRYPEKKDDLLLLGRARVEEATNNSLAQIAKQWTQLQRSNRGWDQLFGVLSAIAELGQKESTTMVELGFLEKTAEIVWVHTGPSTAKAIPRSVRQNYNMYLAAREKNRIFNHGAAMKLFAELLPSVRLAKRPMTERSRLEATDEEKILLQMEEDGPLEWLRRLVFGGSNFDAADAVIKELCDYPALLGRTSETLIDGLERTRQYANAANFVKPCFVFVQFCSMQKRALGVISKSLAAISDTDGYFSETYLDYVKGLIGLQETVSGLTSDQVRQVLYIQLGNWAPMLLMAPNSMHRDVRNEALMTVNELLFDRIEHLSIEEVLRIDTAMAAIRFLANGSCSHVQRYFVEAPRQGQPRMSLASGQSSQMTTVLEACRPYLDTGNADDDLLQQEVQAVMDHLQLLENQVEPDEFTWDGQSGSDALSEVELSDTMSP</sequence>
<dbReference type="PANTHER" id="PTHR24006">
    <property type="entry name" value="UBIQUITIN CARBOXYL-TERMINAL HYDROLASE"/>
    <property type="match status" value="1"/>
</dbReference>
<evidence type="ECO:0000313" key="4">
    <source>
        <dbReference type="Proteomes" id="UP001334248"/>
    </source>
</evidence>
<dbReference type="InterPro" id="IPR038765">
    <property type="entry name" value="Papain-like_cys_pep_sf"/>
</dbReference>
<dbReference type="InterPro" id="IPR050164">
    <property type="entry name" value="Peptidase_C19"/>
</dbReference>
<dbReference type="Proteomes" id="UP001334248">
    <property type="component" value="Unassembled WGS sequence"/>
</dbReference>
<feature type="compositionally biased region" description="Polar residues" evidence="1">
    <location>
        <begin position="1"/>
        <end position="19"/>
    </location>
</feature>
<dbReference type="InterPro" id="IPR001394">
    <property type="entry name" value="Peptidase_C19_UCH"/>
</dbReference>
<feature type="compositionally biased region" description="Polar residues" evidence="1">
    <location>
        <begin position="91"/>
        <end position="108"/>
    </location>
</feature>
<protein>
    <recommendedName>
        <fullName evidence="2">USP domain-containing protein</fullName>
    </recommendedName>
</protein>
<organism evidence="3 4">
    <name type="scientific">Knufia obscura</name>
    <dbReference type="NCBI Taxonomy" id="1635080"/>
    <lineage>
        <taxon>Eukaryota</taxon>
        <taxon>Fungi</taxon>
        <taxon>Dikarya</taxon>
        <taxon>Ascomycota</taxon>
        <taxon>Pezizomycotina</taxon>
        <taxon>Eurotiomycetes</taxon>
        <taxon>Chaetothyriomycetidae</taxon>
        <taxon>Chaetothyriales</taxon>
        <taxon>Trichomeriaceae</taxon>
        <taxon>Knufia</taxon>
    </lineage>
</organism>
<dbReference type="PANTHER" id="PTHR24006:SF827">
    <property type="entry name" value="UBIQUITIN CARBOXYL-TERMINAL HYDROLASE 34"/>
    <property type="match status" value="1"/>
</dbReference>
<dbReference type="Pfam" id="PF12030">
    <property type="entry name" value="DUF3517"/>
    <property type="match status" value="1"/>
</dbReference>
<gene>
    <name evidence="3" type="ORF">PMZ80_000116</name>
</gene>
<feature type="region of interest" description="Disordered" evidence="1">
    <location>
        <begin position="1"/>
        <end position="135"/>
    </location>
</feature>
<dbReference type="InterPro" id="IPR018200">
    <property type="entry name" value="USP_CS"/>
</dbReference>
<dbReference type="Pfam" id="PF00443">
    <property type="entry name" value="UCH"/>
    <property type="match status" value="1"/>
</dbReference>
<feature type="region of interest" description="Disordered" evidence="1">
    <location>
        <begin position="2491"/>
        <end position="2515"/>
    </location>
</feature>
<keyword evidence="4" id="KW-1185">Reference proteome</keyword>
<evidence type="ECO:0000313" key="3">
    <source>
        <dbReference type="EMBL" id="KAK5945977.1"/>
    </source>
</evidence>
<dbReference type="PROSITE" id="PS00973">
    <property type="entry name" value="USP_2"/>
    <property type="match status" value="1"/>
</dbReference>
<dbReference type="SUPFAM" id="SSF54001">
    <property type="entry name" value="Cysteine proteinases"/>
    <property type="match status" value="1"/>
</dbReference>
<reference evidence="3 4" key="1">
    <citation type="journal article" date="2023" name="Res Sq">
        <title>Genomic and morphological characterization of Knufia obscura isolated from the Mars 2020 spacecraft assembly facility.</title>
        <authorList>
            <person name="Chander A.M."/>
            <person name="Teixeira M.M."/>
            <person name="Singh N.K."/>
            <person name="Williams M.P."/>
            <person name="Parker C.W."/>
            <person name="Leo P."/>
            <person name="Stajich J.E."/>
            <person name="Torok T."/>
            <person name="Tighe S."/>
            <person name="Mason C.E."/>
            <person name="Venkateswaran K."/>
        </authorList>
    </citation>
    <scope>NUCLEOTIDE SEQUENCE [LARGE SCALE GENOMIC DNA]</scope>
    <source>
        <strain evidence="3 4">CCFEE 5817</strain>
    </source>
</reference>
<dbReference type="InterPro" id="IPR021905">
    <property type="entry name" value="DUF3517"/>
</dbReference>
<evidence type="ECO:0000256" key="1">
    <source>
        <dbReference type="SAM" id="MobiDB-lite"/>
    </source>
</evidence>
<name>A0ABR0RZC6_9EURO</name>
<accession>A0ABR0RZC6</accession>
<dbReference type="RefSeq" id="XP_064734067.1">
    <property type="nucleotide sequence ID" value="XM_064868570.1"/>
</dbReference>
<comment type="caution">
    <text evidence="3">The sequence shown here is derived from an EMBL/GenBank/DDBJ whole genome shotgun (WGS) entry which is preliminary data.</text>
</comment>
<dbReference type="Gene3D" id="3.90.70.10">
    <property type="entry name" value="Cysteine proteinases"/>
    <property type="match status" value="1"/>
</dbReference>
<evidence type="ECO:0000259" key="2">
    <source>
        <dbReference type="PROSITE" id="PS50235"/>
    </source>
</evidence>
<dbReference type="PROSITE" id="PS50235">
    <property type="entry name" value="USP_3"/>
    <property type="match status" value="1"/>
</dbReference>
<feature type="compositionally biased region" description="Polar residues" evidence="1">
    <location>
        <begin position="120"/>
        <end position="133"/>
    </location>
</feature>
<proteinExistence type="predicted"/>
<feature type="compositionally biased region" description="Polar residues" evidence="1">
    <location>
        <begin position="33"/>
        <end position="47"/>
    </location>
</feature>
<dbReference type="InterPro" id="IPR028889">
    <property type="entry name" value="USP"/>
</dbReference>
<dbReference type="GeneID" id="89993565"/>
<dbReference type="EMBL" id="JAVHJV010000001">
    <property type="protein sequence ID" value="KAK5945977.1"/>
    <property type="molecule type" value="Genomic_DNA"/>
</dbReference>